<dbReference type="KEGG" id="cce:Ccel_0248"/>
<accession>B8I555</accession>
<dbReference type="EMBL" id="CP001348">
    <property type="protein sequence ID" value="ACL74635.1"/>
    <property type="molecule type" value="Genomic_DNA"/>
</dbReference>
<evidence type="ECO:0000256" key="1">
    <source>
        <dbReference type="ARBA" id="ARBA00001936"/>
    </source>
</evidence>
<dbReference type="Pfam" id="PF01368">
    <property type="entry name" value="DHH"/>
    <property type="match status" value="1"/>
</dbReference>
<dbReference type="SUPFAM" id="SSF75138">
    <property type="entry name" value="HprK N-terminal domain-like"/>
    <property type="match status" value="1"/>
</dbReference>
<keyword evidence="3" id="KW-0479">Metal-binding</keyword>
<proteinExistence type="predicted"/>
<keyword evidence="4" id="KW-0378">Hydrolase</keyword>
<evidence type="ECO:0000256" key="3">
    <source>
        <dbReference type="ARBA" id="ARBA00022723"/>
    </source>
</evidence>
<dbReference type="PROSITE" id="PS51371">
    <property type="entry name" value="CBS"/>
    <property type="match status" value="2"/>
</dbReference>
<dbReference type="InterPro" id="IPR028979">
    <property type="entry name" value="Ser_kin/Pase_Hpr-like_N_sf"/>
</dbReference>
<sequence>MKDIIYITGHKNPDTDSICSAIAYAELKKRHAALAVPIRIGDINKETEFVLKYFGVEVPEYRETVRTQISDLDIDIISPVSEDISIKAAWSIMLKNNVKVLPVADVKGKLIGIITLSDITGSYLDALENNIICASGTPCRNIMDTLAAKLVCGDEENFKSAGKVVIAAMAPEDMEPFIDRGDIVLVGSRKDSQLKAIEIGASSMIITCGAKADEEVIKFAEEKGCIVMDTYYDTFTTARLINQSIPVSHIMTKEQLISFNINDYIDNIKDKMLKTRYRSYPVVDDEGIIKGFISRYHLITQRRKKVILLDHNERAQTIDGIDQADILEIIDHHRIGDIQTGYPIFFKNDAVGSTSTLIANMYFENGMNPSKSVAGLLCAAIISDTMKFKSPTSTYADELAASRLAKIADINIDEFATSLFKANASLQGMTPQTILDYDFKDFVFNKYKIGIGQINSSDTEGLNKIKDNLLKHMRTVLENREYSLILLLVTDIIKEGSELLFVGDDHAALMEKAFNIKTGENGAFLKGLVSRKKQVVPQLSSTIQRESI</sequence>
<dbReference type="NCBIfam" id="NF011441">
    <property type="entry name" value="PRK14869.1-3"/>
    <property type="match status" value="1"/>
</dbReference>
<dbReference type="OrthoDB" id="9766150at2"/>
<dbReference type="PANTHER" id="PTHR12112">
    <property type="entry name" value="BNIP - RELATED"/>
    <property type="match status" value="1"/>
</dbReference>
<dbReference type="SMART" id="SM00116">
    <property type="entry name" value="CBS"/>
    <property type="match status" value="2"/>
</dbReference>
<dbReference type="RefSeq" id="WP_012634700.1">
    <property type="nucleotide sequence ID" value="NC_011898.1"/>
</dbReference>
<evidence type="ECO:0000313" key="11">
    <source>
        <dbReference type="Proteomes" id="UP000001349"/>
    </source>
</evidence>
<dbReference type="EC" id="3.6.1.1" evidence="2"/>
<name>B8I555_RUMCH</name>
<evidence type="ECO:0000313" key="10">
    <source>
        <dbReference type="EMBL" id="ACL74635.1"/>
    </source>
</evidence>
<evidence type="ECO:0000256" key="5">
    <source>
        <dbReference type="ARBA" id="ARBA00023211"/>
    </source>
</evidence>
<dbReference type="InterPro" id="IPR004097">
    <property type="entry name" value="DHHA2"/>
</dbReference>
<dbReference type="Pfam" id="PF00571">
    <property type="entry name" value="CBS"/>
    <property type="match status" value="2"/>
</dbReference>
<evidence type="ECO:0000256" key="7">
    <source>
        <dbReference type="ARBA" id="ARBA00047820"/>
    </source>
</evidence>
<dbReference type="InterPro" id="IPR000644">
    <property type="entry name" value="CBS_dom"/>
</dbReference>
<dbReference type="PANTHER" id="PTHR12112:SF22">
    <property type="entry name" value="MANGANESE-DEPENDENT INORGANIC PYROPHOSPHATASE-RELATED"/>
    <property type="match status" value="1"/>
</dbReference>
<dbReference type="InterPro" id="IPR038222">
    <property type="entry name" value="DHHA2_dom_sf"/>
</dbReference>
<evidence type="ECO:0000256" key="8">
    <source>
        <dbReference type="PROSITE-ProRule" id="PRU00703"/>
    </source>
</evidence>
<dbReference type="HOGENOM" id="CLU_025243_1_0_9"/>
<dbReference type="Gene3D" id="3.10.310.20">
    <property type="entry name" value="DHHA2 domain"/>
    <property type="match status" value="1"/>
</dbReference>
<keyword evidence="8" id="KW-0129">CBS domain</keyword>
<organism evidence="10 11">
    <name type="scientific">Ruminiclostridium cellulolyticum (strain ATCC 35319 / DSM 5812 / JCM 6584 / H10)</name>
    <name type="common">Clostridium cellulolyticum</name>
    <dbReference type="NCBI Taxonomy" id="394503"/>
    <lineage>
        <taxon>Bacteria</taxon>
        <taxon>Bacillati</taxon>
        <taxon>Bacillota</taxon>
        <taxon>Clostridia</taxon>
        <taxon>Eubacteriales</taxon>
        <taxon>Oscillospiraceae</taxon>
        <taxon>Ruminiclostridium</taxon>
    </lineage>
</organism>
<dbReference type="InterPro" id="IPR010766">
    <property type="entry name" value="DRTGG"/>
</dbReference>
<dbReference type="GO" id="GO:0004427">
    <property type="term" value="F:inorganic diphosphate phosphatase activity"/>
    <property type="evidence" value="ECO:0007669"/>
    <property type="project" value="UniProtKB-EC"/>
</dbReference>
<keyword evidence="5" id="KW-0464">Manganese</keyword>
<comment type="catalytic activity">
    <reaction evidence="7">
        <text>diphosphate + H2O = 2 phosphate + H(+)</text>
        <dbReference type="Rhea" id="RHEA:24576"/>
        <dbReference type="ChEBI" id="CHEBI:15377"/>
        <dbReference type="ChEBI" id="CHEBI:15378"/>
        <dbReference type="ChEBI" id="CHEBI:33019"/>
        <dbReference type="ChEBI" id="CHEBI:43474"/>
        <dbReference type="EC" id="3.6.1.1"/>
    </reaction>
</comment>
<dbReference type="eggNOG" id="COG1227">
    <property type="taxonomic scope" value="Bacteria"/>
</dbReference>
<dbReference type="Proteomes" id="UP000001349">
    <property type="component" value="Chromosome"/>
</dbReference>
<evidence type="ECO:0000256" key="2">
    <source>
        <dbReference type="ARBA" id="ARBA00012146"/>
    </source>
</evidence>
<dbReference type="InterPro" id="IPR001667">
    <property type="entry name" value="DDH_dom"/>
</dbReference>
<dbReference type="STRING" id="394503.Ccel_0248"/>
<dbReference type="Pfam" id="PF07085">
    <property type="entry name" value="DRTGG"/>
    <property type="match status" value="1"/>
</dbReference>
<dbReference type="InterPro" id="IPR046342">
    <property type="entry name" value="CBS_dom_sf"/>
</dbReference>
<protein>
    <recommendedName>
        <fullName evidence="2">inorganic diphosphatase</fullName>
        <ecNumber evidence="2">3.6.1.1</ecNumber>
    </recommendedName>
    <alternativeName>
        <fullName evidence="6">Pyrophosphate phospho-hydrolase</fullName>
    </alternativeName>
</protein>
<feature type="domain" description="CBS" evidence="9">
    <location>
        <begin position="251"/>
        <end position="309"/>
    </location>
</feature>
<dbReference type="SUPFAM" id="SSF64182">
    <property type="entry name" value="DHH phosphoesterases"/>
    <property type="match status" value="1"/>
</dbReference>
<dbReference type="Pfam" id="PF02833">
    <property type="entry name" value="DHHA2"/>
    <property type="match status" value="1"/>
</dbReference>
<dbReference type="Gene3D" id="3.10.580.10">
    <property type="entry name" value="CBS-domain"/>
    <property type="match status" value="1"/>
</dbReference>
<reference evidence="10 11" key="1">
    <citation type="submission" date="2009-01" db="EMBL/GenBank/DDBJ databases">
        <title>Complete sequence of Clostridium cellulolyticum H10.</title>
        <authorList>
            <consortium name="US DOE Joint Genome Institute"/>
            <person name="Lucas S."/>
            <person name="Copeland A."/>
            <person name="Lapidus A."/>
            <person name="Glavina del Rio T."/>
            <person name="Dalin E."/>
            <person name="Tice H."/>
            <person name="Bruce D."/>
            <person name="Goodwin L."/>
            <person name="Pitluck S."/>
            <person name="Chertkov O."/>
            <person name="Saunders E."/>
            <person name="Brettin T."/>
            <person name="Detter J.C."/>
            <person name="Han C."/>
            <person name="Larimer F."/>
            <person name="Land M."/>
            <person name="Hauser L."/>
            <person name="Kyrpides N."/>
            <person name="Ivanova N."/>
            <person name="Zhou J."/>
            <person name="Richardson P."/>
        </authorList>
    </citation>
    <scope>NUCLEOTIDE SEQUENCE [LARGE SCALE GENOMIC DNA]</scope>
    <source>
        <strain evidence="11">ATCC 35319 / DSM 5812 / JCM 6584 / H10</strain>
    </source>
</reference>
<dbReference type="NCBIfam" id="NF011442">
    <property type="entry name" value="PRK14869.1-4"/>
    <property type="match status" value="1"/>
</dbReference>
<dbReference type="NCBIfam" id="NF011443">
    <property type="entry name" value="PRK14869.1-5"/>
    <property type="match status" value="1"/>
</dbReference>
<comment type="cofactor">
    <cofactor evidence="1">
        <name>Mn(2+)</name>
        <dbReference type="ChEBI" id="CHEBI:29035"/>
    </cofactor>
</comment>
<dbReference type="AlphaFoldDB" id="B8I555"/>
<feature type="domain" description="CBS" evidence="9">
    <location>
        <begin position="73"/>
        <end position="129"/>
    </location>
</feature>
<dbReference type="SUPFAM" id="SSF54631">
    <property type="entry name" value="CBS-domain pair"/>
    <property type="match status" value="1"/>
</dbReference>
<dbReference type="CDD" id="cd04597">
    <property type="entry name" value="CBS_pair_inorgPPase"/>
    <property type="match status" value="1"/>
</dbReference>
<evidence type="ECO:0000256" key="6">
    <source>
        <dbReference type="ARBA" id="ARBA00032535"/>
    </source>
</evidence>
<keyword evidence="11" id="KW-1185">Reference proteome</keyword>
<evidence type="ECO:0000259" key="9">
    <source>
        <dbReference type="PROSITE" id="PS51371"/>
    </source>
</evidence>
<evidence type="ECO:0000256" key="4">
    <source>
        <dbReference type="ARBA" id="ARBA00022801"/>
    </source>
</evidence>
<dbReference type="InterPro" id="IPR038763">
    <property type="entry name" value="DHH_sf"/>
</dbReference>
<dbReference type="GO" id="GO:0046872">
    <property type="term" value="F:metal ion binding"/>
    <property type="evidence" value="ECO:0007669"/>
    <property type="project" value="UniProtKB-KW"/>
</dbReference>
<dbReference type="GO" id="GO:0005737">
    <property type="term" value="C:cytoplasm"/>
    <property type="evidence" value="ECO:0007669"/>
    <property type="project" value="InterPro"/>
</dbReference>
<dbReference type="SMART" id="SM01131">
    <property type="entry name" value="DHHA2"/>
    <property type="match status" value="1"/>
</dbReference>
<dbReference type="Gene3D" id="3.40.1390.20">
    <property type="entry name" value="HprK N-terminal domain-like"/>
    <property type="match status" value="1"/>
</dbReference>
<gene>
    <name evidence="10" type="ordered locus">Ccel_0248</name>
</gene>